<evidence type="ECO:0008006" key="3">
    <source>
        <dbReference type="Google" id="ProtNLM"/>
    </source>
</evidence>
<dbReference type="Gene3D" id="2.40.160.10">
    <property type="entry name" value="Porin"/>
    <property type="match status" value="1"/>
</dbReference>
<dbReference type="KEGG" id="afla:FHG64_17480"/>
<accession>A0A5B7X8R1</accession>
<proteinExistence type="predicted"/>
<gene>
    <name evidence="1" type="ORF">FHG64_17480</name>
</gene>
<dbReference type="AlphaFoldDB" id="A0A5B7X8R1"/>
<dbReference type="OrthoDB" id="9771991at2"/>
<evidence type="ECO:0000313" key="1">
    <source>
        <dbReference type="EMBL" id="QCY71043.1"/>
    </source>
</evidence>
<evidence type="ECO:0000313" key="2">
    <source>
        <dbReference type="Proteomes" id="UP000309016"/>
    </source>
</evidence>
<reference evidence="1 2" key="1">
    <citation type="submission" date="2019-06" db="EMBL/GenBank/DDBJ databases">
        <title>Complete genome sequence of Antarcticibacterium flavum KCTC 52984T from an Antarctic marine sediment.</title>
        <authorList>
            <person name="Lee Y.M."/>
            <person name="Shin S.C."/>
        </authorList>
    </citation>
    <scope>NUCLEOTIDE SEQUENCE [LARGE SCALE GENOMIC DNA]</scope>
    <source>
        <strain evidence="1 2">KCTC 52984</strain>
    </source>
</reference>
<keyword evidence="2" id="KW-1185">Reference proteome</keyword>
<dbReference type="EMBL" id="CP040812">
    <property type="protein sequence ID" value="QCY71043.1"/>
    <property type="molecule type" value="Genomic_DNA"/>
</dbReference>
<organism evidence="1 2">
    <name type="scientific">Antarcticibacterium flavum</name>
    <dbReference type="NCBI Taxonomy" id="2058175"/>
    <lineage>
        <taxon>Bacteria</taxon>
        <taxon>Pseudomonadati</taxon>
        <taxon>Bacteroidota</taxon>
        <taxon>Flavobacteriia</taxon>
        <taxon>Flavobacteriales</taxon>
        <taxon>Flavobacteriaceae</taxon>
        <taxon>Antarcticibacterium</taxon>
    </lineage>
</organism>
<name>A0A5B7X8R1_9FLAO</name>
<dbReference type="Proteomes" id="UP000309016">
    <property type="component" value="Chromosome"/>
</dbReference>
<dbReference type="RefSeq" id="WP_139067596.1">
    <property type="nucleotide sequence ID" value="NZ_CP040812.1"/>
</dbReference>
<dbReference type="InterPro" id="IPR023614">
    <property type="entry name" value="Porin_dom_sf"/>
</dbReference>
<protein>
    <recommendedName>
        <fullName evidence="3">Porin</fullName>
    </recommendedName>
</protein>
<sequence>MKNIGLVMDDQPHLLFSIKNFLLGALLLLVYFNGMAQDPFKFMLNEEKDQYIQISGSAQVWLRYTDMNPGSLVNGEERSSLADLSLRRFRLNFAGKFSQDLRINLLLGNNNINHYSYREFEVKVLEAFIDYRFSEHFAAGIGKQGWTGLSRYAAPSFSESLAHDISFHQIPLVVAYDDILRRWGIYARGKIDRIDYRFSLSRPSYPGSRNKIPLEGQATFANVRPNYQLSGYFKYQFFEHESQLSAWSPGTYLGRKKVLNIGAGFLHQPNTTWQLLGDEIQYNPFTSLAVDLFYEQPLPQNSAVTLYASYHHHDLGQNFIRSFGINNPAAAGLPNDFINGPGTSTPIVGTGDILFLQAGYLLPVNTQNTKQLQPFASFTYGVLEILDVPAINYNAGIHLYLAGQNSKISFAYENRPLFKQAAFENFVDDRKGMFLLQYQARF</sequence>